<keyword evidence="2" id="KW-0560">Oxidoreductase</keyword>
<protein>
    <submittedName>
        <fullName evidence="4">Mycofactocin-coupled SDR family oxidoreductase</fullName>
    </submittedName>
</protein>
<comment type="similarity">
    <text evidence="1">Belongs to the short-chain dehydrogenases/reductases (SDR) family.</text>
</comment>
<dbReference type="PANTHER" id="PTHR42760:SF133">
    <property type="entry name" value="3-OXOACYL-[ACYL-CARRIER-PROTEIN] REDUCTASE"/>
    <property type="match status" value="1"/>
</dbReference>
<name>A0A941EAV4_9ACTN</name>
<dbReference type="NCBIfam" id="TIGR03971">
    <property type="entry name" value="SDR_subfam_1"/>
    <property type="match status" value="1"/>
</dbReference>
<comment type="caution">
    <text evidence="4">The sequence shown here is derived from an EMBL/GenBank/DDBJ whole genome shotgun (WGS) entry which is preliminary data.</text>
</comment>
<proteinExistence type="inferred from homology"/>
<dbReference type="EMBL" id="JAGSOH010000008">
    <property type="protein sequence ID" value="MBR7825669.1"/>
    <property type="molecule type" value="Genomic_DNA"/>
</dbReference>
<evidence type="ECO:0000256" key="3">
    <source>
        <dbReference type="ARBA" id="ARBA00023027"/>
    </source>
</evidence>
<dbReference type="AlphaFoldDB" id="A0A941EAV4"/>
<dbReference type="Gene3D" id="3.40.50.720">
    <property type="entry name" value="NAD(P)-binding Rossmann-like Domain"/>
    <property type="match status" value="1"/>
</dbReference>
<dbReference type="FunFam" id="3.40.50.720:FF:000084">
    <property type="entry name" value="Short-chain dehydrogenase reductase"/>
    <property type="match status" value="1"/>
</dbReference>
<dbReference type="Pfam" id="PF13561">
    <property type="entry name" value="adh_short_C2"/>
    <property type="match status" value="1"/>
</dbReference>
<evidence type="ECO:0000313" key="4">
    <source>
        <dbReference type="EMBL" id="MBR7825669.1"/>
    </source>
</evidence>
<evidence type="ECO:0000256" key="2">
    <source>
        <dbReference type="ARBA" id="ARBA00023002"/>
    </source>
</evidence>
<dbReference type="InterPro" id="IPR023985">
    <property type="entry name" value="SDR_subfam_1"/>
</dbReference>
<reference evidence="4" key="1">
    <citation type="submission" date="2021-04" db="EMBL/GenBank/DDBJ databases">
        <title>Genome based classification of Actinospica acidithermotolerans sp. nov., an actinobacterium isolated from an Indonesian hot spring.</title>
        <authorList>
            <person name="Kusuma A.B."/>
            <person name="Putra K.E."/>
            <person name="Nafisah S."/>
            <person name="Loh J."/>
            <person name="Nouioui I."/>
            <person name="Goodfellow M."/>
        </authorList>
    </citation>
    <scope>NUCLEOTIDE SEQUENCE</scope>
    <source>
        <strain evidence="4">MGRD01-02</strain>
    </source>
</reference>
<dbReference type="RefSeq" id="WP_212516824.1">
    <property type="nucleotide sequence ID" value="NZ_JAGSOH010000008.1"/>
</dbReference>
<keyword evidence="3" id="KW-0520">NAD</keyword>
<dbReference type="InterPro" id="IPR036291">
    <property type="entry name" value="NAD(P)-bd_dom_sf"/>
</dbReference>
<dbReference type="CDD" id="cd05233">
    <property type="entry name" value="SDR_c"/>
    <property type="match status" value="1"/>
</dbReference>
<dbReference type="Proteomes" id="UP000676325">
    <property type="component" value="Unassembled WGS sequence"/>
</dbReference>
<accession>A0A941EAV4</accession>
<keyword evidence="5" id="KW-1185">Reference proteome</keyword>
<evidence type="ECO:0000313" key="5">
    <source>
        <dbReference type="Proteomes" id="UP000676325"/>
    </source>
</evidence>
<dbReference type="GO" id="GO:0016616">
    <property type="term" value="F:oxidoreductase activity, acting on the CH-OH group of donors, NAD or NADP as acceptor"/>
    <property type="evidence" value="ECO:0007669"/>
    <property type="project" value="TreeGrafter"/>
</dbReference>
<dbReference type="InterPro" id="IPR002347">
    <property type="entry name" value="SDR_fam"/>
</dbReference>
<dbReference type="PRINTS" id="PR00081">
    <property type="entry name" value="GDHRDH"/>
</dbReference>
<gene>
    <name evidence="4" type="ORF">KDK95_05070</name>
</gene>
<evidence type="ECO:0000256" key="1">
    <source>
        <dbReference type="ARBA" id="ARBA00006484"/>
    </source>
</evidence>
<dbReference type="PANTHER" id="PTHR42760">
    <property type="entry name" value="SHORT-CHAIN DEHYDROGENASES/REDUCTASES FAMILY MEMBER"/>
    <property type="match status" value="1"/>
</dbReference>
<sequence length="287" mass="29924">MPGAMERKVALVTGAARGQGRSHALRLASEGADIIAVDICAQIDTAPYAMPHESDLEETARLVRQHGRRAVARVADVRERRELAAAVDAGVSELGRLDVVVANAGITTLGPDVPVKGWFDTVAVNLVGVINTVEVAYPHLGPGASVICIGSMAALLAGSVDSPAAGPGGAGYAHAKRHVARLVHDLALQLAPASIRVNAIHPGNIDTTLIHHDALYRLFRPDLENPTWEDVAPGIRAAHKMPVTTIDPSDISEAVLFLASDASRYVTGQQLKVDAGALLPSTTSGAP</sequence>
<organism evidence="4 5">
    <name type="scientific">Actinospica acidithermotolerans</name>
    <dbReference type="NCBI Taxonomy" id="2828514"/>
    <lineage>
        <taxon>Bacteria</taxon>
        <taxon>Bacillati</taxon>
        <taxon>Actinomycetota</taxon>
        <taxon>Actinomycetes</taxon>
        <taxon>Catenulisporales</taxon>
        <taxon>Actinospicaceae</taxon>
        <taxon>Actinospica</taxon>
    </lineage>
</organism>
<dbReference type="SUPFAM" id="SSF51735">
    <property type="entry name" value="NAD(P)-binding Rossmann-fold domains"/>
    <property type="match status" value="1"/>
</dbReference>